<dbReference type="PANTHER" id="PTHR42781:SF4">
    <property type="entry name" value="SPERMIDINE_PUTRESCINE IMPORT ATP-BINDING PROTEIN POTA"/>
    <property type="match status" value="1"/>
</dbReference>
<dbReference type="Gene3D" id="2.40.50.100">
    <property type="match status" value="1"/>
</dbReference>
<dbReference type="InterPro" id="IPR003439">
    <property type="entry name" value="ABC_transporter-like_ATP-bd"/>
</dbReference>
<evidence type="ECO:0000256" key="1">
    <source>
        <dbReference type="ARBA" id="ARBA00004417"/>
    </source>
</evidence>
<keyword evidence="11" id="KW-1185">Reference proteome</keyword>
<evidence type="ECO:0000256" key="8">
    <source>
        <dbReference type="RuleBase" id="RU364083"/>
    </source>
</evidence>
<dbReference type="NCBIfam" id="TIGR01187">
    <property type="entry name" value="potA"/>
    <property type="match status" value="1"/>
</dbReference>
<evidence type="ECO:0000259" key="9">
    <source>
        <dbReference type="PROSITE" id="PS50893"/>
    </source>
</evidence>
<dbReference type="EC" id="7.6.2.11" evidence="8"/>
<dbReference type="PROSITE" id="PS50893">
    <property type="entry name" value="ABC_TRANSPORTER_2"/>
    <property type="match status" value="1"/>
</dbReference>
<dbReference type="Pfam" id="PF00005">
    <property type="entry name" value="ABC_tran"/>
    <property type="match status" value="1"/>
</dbReference>
<proteinExistence type="inferred from homology"/>
<keyword evidence="7 8" id="KW-0472">Membrane</keyword>
<dbReference type="SUPFAM" id="SSF52540">
    <property type="entry name" value="P-loop containing nucleoside triphosphate hydrolases"/>
    <property type="match status" value="1"/>
</dbReference>
<evidence type="ECO:0000256" key="3">
    <source>
        <dbReference type="ARBA" id="ARBA00022475"/>
    </source>
</evidence>
<keyword evidence="3 8" id="KW-1003">Cell membrane</keyword>
<dbReference type="GO" id="GO:0043190">
    <property type="term" value="C:ATP-binding cassette (ABC) transporter complex"/>
    <property type="evidence" value="ECO:0007669"/>
    <property type="project" value="InterPro"/>
</dbReference>
<comment type="similarity">
    <text evidence="8">Belongs to the ABC transporter superfamily. Spermidine/putrescine importer (TC 3.A.1.11.1) family.</text>
</comment>
<dbReference type="AlphaFoldDB" id="A0A927EB03"/>
<comment type="catalytic activity">
    <reaction evidence="8">
        <text>ATP + H2O + polyamine-[polyamine-binding protein]Side 1 = ADP + phosphate + polyamineSide 2 + [polyamine-binding protein]Side 1.</text>
        <dbReference type="EC" id="7.6.2.11"/>
    </reaction>
</comment>
<dbReference type="InterPro" id="IPR005893">
    <property type="entry name" value="PotA-like"/>
</dbReference>
<evidence type="ECO:0000256" key="2">
    <source>
        <dbReference type="ARBA" id="ARBA00022448"/>
    </source>
</evidence>
<dbReference type="EMBL" id="JACXWY010000011">
    <property type="protein sequence ID" value="MBD3847577.1"/>
    <property type="molecule type" value="Genomic_DNA"/>
</dbReference>
<dbReference type="InterPro" id="IPR008995">
    <property type="entry name" value="Mo/tungstate-bd_C_term_dom"/>
</dbReference>
<comment type="subcellular location">
    <subcellularLocation>
        <location evidence="1">Cell inner membrane</location>
        <topology evidence="1">Peripheral membrane protein</topology>
    </subcellularLocation>
</comment>
<comment type="subunit">
    <text evidence="8">The complex is composed of two ATP-binding proteins (PotA), two transmembrane proteins (PotB and PotC) and a solute-binding protein (PotD).</text>
</comment>
<dbReference type="GO" id="GO:0015417">
    <property type="term" value="F:ABC-type polyamine transporter activity"/>
    <property type="evidence" value="ECO:0007669"/>
    <property type="project" value="UniProtKB-EC"/>
</dbReference>
<keyword evidence="4 8" id="KW-0547">Nucleotide-binding</keyword>
<organism evidence="10 11">
    <name type="scientific">Bosea spartocytisi</name>
    <dbReference type="NCBI Taxonomy" id="2773451"/>
    <lineage>
        <taxon>Bacteria</taxon>
        <taxon>Pseudomonadati</taxon>
        <taxon>Pseudomonadota</taxon>
        <taxon>Alphaproteobacteria</taxon>
        <taxon>Hyphomicrobiales</taxon>
        <taxon>Boseaceae</taxon>
        <taxon>Bosea</taxon>
    </lineage>
</organism>
<feature type="domain" description="ABC transporter" evidence="9">
    <location>
        <begin position="4"/>
        <end position="234"/>
    </location>
</feature>
<dbReference type="SMART" id="SM00382">
    <property type="entry name" value="AAA"/>
    <property type="match status" value="1"/>
</dbReference>
<dbReference type="FunFam" id="3.40.50.300:FF:000042">
    <property type="entry name" value="Maltose/maltodextrin ABC transporter, ATP-binding protein"/>
    <property type="match status" value="1"/>
</dbReference>
<dbReference type="InterPro" id="IPR013611">
    <property type="entry name" value="Transp-assoc_OB_typ2"/>
</dbReference>
<dbReference type="Proteomes" id="UP000619295">
    <property type="component" value="Unassembled WGS sequence"/>
</dbReference>
<evidence type="ECO:0000256" key="5">
    <source>
        <dbReference type="ARBA" id="ARBA00022840"/>
    </source>
</evidence>
<name>A0A927EB03_9HYPH</name>
<dbReference type="PANTHER" id="PTHR42781">
    <property type="entry name" value="SPERMIDINE/PUTRESCINE IMPORT ATP-BINDING PROTEIN POTA"/>
    <property type="match status" value="1"/>
</dbReference>
<comment type="caution">
    <text evidence="10">The sequence shown here is derived from an EMBL/GenBank/DDBJ whole genome shotgun (WGS) entry which is preliminary data.</text>
</comment>
<evidence type="ECO:0000313" key="10">
    <source>
        <dbReference type="EMBL" id="MBD3847577.1"/>
    </source>
</evidence>
<keyword evidence="5 8" id="KW-0067">ATP-binding</keyword>
<dbReference type="RefSeq" id="WP_191124958.1">
    <property type="nucleotide sequence ID" value="NZ_JACXWY010000011.1"/>
</dbReference>
<dbReference type="PROSITE" id="PS00211">
    <property type="entry name" value="ABC_TRANSPORTER_1"/>
    <property type="match status" value="1"/>
</dbReference>
<dbReference type="SUPFAM" id="SSF50331">
    <property type="entry name" value="MOP-like"/>
    <property type="match status" value="1"/>
</dbReference>
<evidence type="ECO:0000256" key="7">
    <source>
        <dbReference type="ARBA" id="ARBA00023136"/>
    </source>
</evidence>
<sequence>MSQISLQNVTKRYGNLTTVDRVSLDIGQGEFVAFLGPSGCGKTTTLRMIAGLTLASEGSIRFGTRDVTDLPPYLRNAGLVFQGYALFPHMTVAQNVAFGLEMRGVDRTQAQRRVQEALALVKLDHFADRLPKQLSGGQQQRVALARAIVYEPEVLLLDEPLSALDAKLRHEVRTDLRRLQSRLGLTTIFVTHDQDEAIAVADRVVVMSAGKVEQVGTPREIYQRPANRFVAEFIGLTNIFAGSIEAGGNFLTEGGERFAVSSERGAAGVTAFAVRPEQISLHNGLGSSAAPGLGALLATVEDVIYRGSLTEVVVRTSSGMPIVVHRQNAELPSENELRPGQPVVASWPAGAAMLF</sequence>
<dbReference type="InterPro" id="IPR017871">
    <property type="entry name" value="ABC_transporter-like_CS"/>
</dbReference>
<dbReference type="Pfam" id="PF08402">
    <property type="entry name" value="TOBE_2"/>
    <property type="match status" value="1"/>
</dbReference>
<comment type="function">
    <text evidence="8">Part of the ABC transporter complex PotABCD involved in spermidine/putrescine import. Responsible for energy coupling to the transport system.</text>
</comment>
<keyword evidence="2 8" id="KW-0813">Transport</keyword>
<dbReference type="GO" id="GO:0005524">
    <property type="term" value="F:ATP binding"/>
    <property type="evidence" value="ECO:0007669"/>
    <property type="project" value="UniProtKB-KW"/>
</dbReference>
<dbReference type="InterPro" id="IPR003593">
    <property type="entry name" value="AAA+_ATPase"/>
</dbReference>
<accession>A0A927EB03</accession>
<evidence type="ECO:0000256" key="4">
    <source>
        <dbReference type="ARBA" id="ARBA00022741"/>
    </source>
</evidence>
<reference evidence="10" key="1">
    <citation type="submission" date="2020-09" db="EMBL/GenBank/DDBJ databases">
        <title>Bosea spartocytisi sp. nov. a root nodule endophyte of Spartocytisus supranubius in the high mountain ecosystem fo the Teide National Park (Canary Islands, Spain).</title>
        <authorList>
            <person name="Pulido-Suarez L."/>
            <person name="Peix A."/>
            <person name="Igual J.M."/>
            <person name="Socas-Perez N."/>
            <person name="Velazquez E."/>
            <person name="Flores-Felix J.D."/>
            <person name="Leon-Barrios M."/>
        </authorList>
    </citation>
    <scope>NUCLEOTIDE SEQUENCE</scope>
    <source>
        <strain evidence="10">SSUT16</strain>
    </source>
</reference>
<protein>
    <recommendedName>
        <fullName evidence="8">Spermidine/putrescine import ATP-binding protein PotA</fullName>
        <ecNumber evidence="8">7.6.2.11</ecNumber>
    </recommendedName>
</protein>
<evidence type="ECO:0000313" key="11">
    <source>
        <dbReference type="Proteomes" id="UP000619295"/>
    </source>
</evidence>
<dbReference type="InterPro" id="IPR027417">
    <property type="entry name" value="P-loop_NTPase"/>
</dbReference>
<keyword evidence="6 8" id="KW-1278">Translocase</keyword>
<dbReference type="InterPro" id="IPR050093">
    <property type="entry name" value="ABC_SmlMolc_Importer"/>
</dbReference>
<dbReference type="GO" id="GO:0016887">
    <property type="term" value="F:ATP hydrolysis activity"/>
    <property type="evidence" value="ECO:0007669"/>
    <property type="project" value="InterPro"/>
</dbReference>
<evidence type="ECO:0000256" key="6">
    <source>
        <dbReference type="ARBA" id="ARBA00022967"/>
    </source>
</evidence>
<gene>
    <name evidence="8" type="primary">potA</name>
    <name evidence="10" type="ORF">IED13_17900</name>
</gene>
<dbReference type="Gene3D" id="3.40.50.300">
    <property type="entry name" value="P-loop containing nucleotide triphosphate hydrolases"/>
    <property type="match status" value="1"/>
</dbReference>